<gene>
    <name evidence="1" type="ORF">LTSERUB_1751</name>
</gene>
<dbReference type="PATRIC" id="fig|913081.3.peg.1410"/>
<proteinExistence type="predicted"/>
<reference evidence="1 2" key="1">
    <citation type="journal article" date="2011" name="BMC Genomics">
        <title>Genome sequencing reveals diversification of virulence factor content and possible host adaptation in distinct subpopulations of Salmonella enterica.</title>
        <authorList>
            <person name="den Bakker H.C."/>
            <person name="Moreno Switt A.I."/>
            <person name="Govoni G."/>
            <person name="Cummings C.A."/>
            <person name="Ranieri M.L."/>
            <person name="Degoricija L."/>
            <person name="Hoelzer K."/>
            <person name="Rodriguez-Rivera L.D."/>
            <person name="Brown S."/>
            <person name="Bolchacova E."/>
            <person name="Furtado M.R."/>
            <person name="Wiedmann M."/>
        </authorList>
    </citation>
    <scope>NUCLEOTIDE SEQUENCE [LARGE SCALE GENOMIC DNA]</scope>
    <source>
        <strain evidence="1 2">A4-653</strain>
    </source>
</reference>
<dbReference type="AlphaFoldDB" id="G5QH21"/>
<sequence>MIRANTRTLQKLMMQLNKRRIRNLIKRNKRNQIFSDS</sequence>
<comment type="caution">
    <text evidence="1">The sequence shown here is derived from an EMBL/GenBank/DDBJ whole genome shotgun (WGS) entry which is preliminary data.</text>
</comment>
<name>G5QH21_SALRU</name>
<organism evidence="1 2">
    <name type="scientific">Salmonella enterica subsp. enterica serovar Rubislaw str. A4-653</name>
    <dbReference type="NCBI Taxonomy" id="913081"/>
    <lineage>
        <taxon>Bacteria</taxon>
        <taxon>Pseudomonadati</taxon>
        <taxon>Pseudomonadota</taxon>
        <taxon>Gammaproteobacteria</taxon>
        <taxon>Enterobacterales</taxon>
        <taxon>Enterobacteriaceae</taxon>
        <taxon>Salmonella</taxon>
    </lineage>
</organism>
<accession>G5QH21</accession>
<dbReference type="Proteomes" id="UP000004903">
    <property type="component" value="Unassembled WGS sequence"/>
</dbReference>
<dbReference type="EMBL" id="AFCT01000666">
    <property type="protein sequence ID" value="EHC91410.1"/>
    <property type="molecule type" value="Genomic_DNA"/>
</dbReference>
<evidence type="ECO:0000313" key="2">
    <source>
        <dbReference type="Proteomes" id="UP000004903"/>
    </source>
</evidence>
<evidence type="ECO:0000313" key="1">
    <source>
        <dbReference type="EMBL" id="EHC91410.1"/>
    </source>
</evidence>
<protein>
    <submittedName>
        <fullName evidence="1">Uncharacterized protein</fullName>
    </submittedName>
</protein>